<reference evidence="1" key="1">
    <citation type="journal article" date="2023" name="Insect Mol. Biol.">
        <title>Genome sequencing provides insights into the evolution of gene families encoding plant cell wall-degrading enzymes in longhorned beetles.</title>
        <authorList>
            <person name="Shin N.R."/>
            <person name="Okamura Y."/>
            <person name="Kirsch R."/>
            <person name="Pauchet Y."/>
        </authorList>
    </citation>
    <scope>NUCLEOTIDE SEQUENCE</scope>
    <source>
        <strain evidence="1">RBIC_L_NR</strain>
    </source>
</reference>
<comment type="caution">
    <text evidence="1">The sequence shown here is derived from an EMBL/GenBank/DDBJ whole genome shotgun (WGS) entry which is preliminary data.</text>
</comment>
<accession>A0AAV8ZWL4</accession>
<name>A0AAV8ZWL4_9CUCU</name>
<dbReference type="EMBL" id="JANEYF010000114">
    <property type="protein sequence ID" value="KAJ8972193.1"/>
    <property type="molecule type" value="Genomic_DNA"/>
</dbReference>
<evidence type="ECO:0000313" key="2">
    <source>
        <dbReference type="Proteomes" id="UP001162156"/>
    </source>
</evidence>
<evidence type="ECO:0000313" key="1">
    <source>
        <dbReference type="EMBL" id="KAJ8972193.1"/>
    </source>
</evidence>
<dbReference type="PANTHER" id="PTHR10773:SF19">
    <property type="match status" value="1"/>
</dbReference>
<dbReference type="AlphaFoldDB" id="A0AAV8ZWL4"/>
<gene>
    <name evidence="1" type="ORF">NQ314_000291</name>
</gene>
<organism evidence="1 2">
    <name type="scientific">Rhamnusium bicolor</name>
    <dbReference type="NCBI Taxonomy" id="1586634"/>
    <lineage>
        <taxon>Eukaryota</taxon>
        <taxon>Metazoa</taxon>
        <taxon>Ecdysozoa</taxon>
        <taxon>Arthropoda</taxon>
        <taxon>Hexapoda</taxon>
        <taxon>Insecta</taxon>
        <taxon>Pterygota</taxon>
        <taxon>Neoptera</taxon>
        <taxon>Endopterygota</taxon>
        <taxon>Coleoptera</taxon>
        <taxon>Polyphaga</taxon>
        <taxon>Cucujiformia</taxon>
        <taxon>Chrysomeloidea</taxon>
        <taxon>Cerambycidae</taxon>
        <taxon>Lepturinae</taxon>
        <taxon>Rhagiini</taxon>
        <taxon>Rhamnusium</taxon>
    </lineage>
</organism>
<dbReference type="PANTHER" id="PTHR10773">
    <property type="entry name" value="DNA-DIRECTED RNA POLYMERASES I, II, AND III SUBUNIT RPABC2"/>
    <property type="match status" value="1"/>
</dbReference>
<sequence>MLTRKRFKDPQLWERNQRKLYRNLGQEYTNSKGKKVSSRKMKPVCSAKCRLKCFSKITENKRQEMFDYYWQIGSIDSQRTFINSCMSEITPMYRNTKPGSTRSKNFRYTFQIDNSPLQVCKTFFKNTLGINNRVILTTTKKKDENGMITSDQRGKHNKQRKISNVVKNDILEHIRLFPSIESHYCRSRMNKTYLDGSLNIKIMYKLYIEYCNSNNKPFAKHGVYAHILNIETNVGFHVPKKDQCSLCENYKNANDETKDSLKEKFESHLKEK</sequence>
<proteinExistence type="predicted"/>
<keyword evidence="2" id="KW-1185">Reference proteome</keyword>
<protein>
    <submittedName>
        <fullName evidence="1">Uncharacterized protein</fullName>
    </submittedName>
</protein>
<dbReference type="Proteomes" id="UP001162156">
    <property type="component" value="Unassembled WGS sequence"/>
</dbReference>